<evidence type="ECO:0000313" key="1">
    <source>
        <dbReference type="EMBL" id="PRX57141.1"/>
    </source>
</evidence>
<dbReference type="AlphaFoldDB" id="A0A2T0MHU3"/>
<organism evidence="1 2">
    <name type="scientific">Flagellimonas meridianipacifica</name>
    <dbReference type="NCBI Taxonomy" id="1080225"/>
    <lineage>
        <taxon>Bacteria</taxon>
        <taxon>Pseudomonadati</taxon>
        <taxon>Bacteroidota</taxon>
        <taxon>Flavobacteriia</taxon>
        <taxon>Flavobacteriales</taxon>
        <taxon>Flavobacteriaceae</taxon>
        <taxon>Flagellimonas</taxon>
    </lineage>
</organism>
<dbReference type="InterPro" id="IPR036188">
    <property type="entry name" value="FAD/NAD-bd_sf"/>
</dbReference>
<evidence type="ECO:0000313" key="2">
    <source>
        <dbReference type="Proteomes" id="UP000237640"/>
    </source>
</evidence>
<dbReference type="RefSeq" id="WP_106144053.1">
    <property type="nucleotide sequence ID" value="NZ_PVYX01000001.1"/>
</dbReference>
<name>A0A2T0MHU3_9FLAO</name>
<keyword evidence="2" id="KW-1185">Reference proteome</keyword>
<dbReference type="SUPFAM" id="SSF51905">
    <property type="entry name" value="FAD/NAD(P)-binding domain"/>
    <property type="match status" value="1"/>
</dbReference>
<comment type="caution">
    <text evidence="1">The sequence shown here is derived from an EMBL/GenBank/DDBJ whole genome shotgun (WGS) entry which is preliminary data.</text>
</comment>
<protein>
    <submittedName>
        <fullName evidence="1">Lycopene beta-cyclase</fullName>
    </submittedName>
</protein>
<gene>
    <name evidence="1" type="ORF">CLV81_1142</name>
</gene>
<dbReference type="Pfam" id="PF05834">
    <property type="entry name" value="Lycopene_cycl"/>
    <property type="match status" value="1"/>
</dbReference>
<dbReference type="Gene3D" id="3.50.50.60">
    <property type="entry name" value="FAD/NAD(P)-binding domain"/>
    <property type="match status" value="1"/>
</dbReference>
<sequence length="380" mass="44220">MSHYDYIIIGAGASGLLLADALGSDDFFASKSILVIDKEVKTKNDRTWCFWETGDGIFDHLLEKSWSKIYFAGDKLCLSTSIAPYSYKMIRAMDFYSHYNKQIQKHPNITRTTDEVTAVNELKNGMEVVGKDKKYACEKVFNSIFSYESLYDQKKYPVLQQHFIGWFIKTQKPVFKVDEATFMDFSIPQKGNTRFMYVLPFSETEALFEYTLFSEHLLKKEEYEDAIVAYLDEHYKDVLYTITEKEQGSIPMTAYPFHKKNTDSHMYIGIAGGWAKPSTGFTFYSTSKKVKKLTAHLRRNKPLSRFYKKDKFLFYDMLLLDVLAKNNHLGQSIFESLFKKRPASLILKFLDNETTIWEDIRMMAAPKPIPFIRALLARIF</sequence>
<reference evidence="1 2" key="1">
    <citation type="submission" date="2018-03" db="EMBL/GenBank/DDBJ databases">
        <title>Genomic Encyclopedia of Archaeal and Bacterial Type Strains, Phase II (KMG-II): from individual species to whole genera.</title>
        <authorList>
            <person name="Goeker M."/>
        </authorList>
    </citation>
    <scope>NUCLEOTIDE SEQUENCE [LARGE SCALE GENOMIC DNA]</scope>
    <source>
        <strain evidence="1 2">DSM 25027</strain>
    </source>
</reference>
<dbReference type="Proteomes" id="UP000237640">
    <property type="component" value="Unassembled WGS sequence"/>
</dbReference>
<dbReference type="EMBL" id="PVYX01000001">
    <property type="protein sequence ID" value="PRX57141.1"/>
    <property type="molecule type" value="Genomic_DNA"/>
</dbReference>
<dbReference type="OrthoDB" id="24355at2"/>
<proteinExistence type="predicted"/>
<accession>A0A2T0MHU3</accession>